<dbReference type="EMBL" id="JMIR01000017">
    <property type="protein sequence ID" value="KEO82885.1"/>
    <property type="molecule type" value="Genomic_DNA"/>
</dbReference>
<dbReference type="Gene3D" id="1.10.10.10">
    <property type="entry name" value="Winged helix-like DNA-binding domain superfamily/Winged helix DNA-binding domain"/>
    <property type="match status" value="1"/>
</dbReference>
<dbReference type="RefSeq" id="WP_038089246.1">
    <property type="nucleotide sequence ID" value="NZ_JMIR01000017.1"/>
</dbReference>
<evidence type="ECO:0000256" key="6">
    <source>
        <dbReference type="ARBA" id="ARBA00023163"/>
    </source>
</evidence>
<dbReference type="GO" id="GO:0005829">
    <property type="term" value="C:cytosol"/>
    <property type="evidence" value="ECO:0007669"/>
    <property type="project" value="TreeGrafter"/>
</dbReference>
<evidence type="ECO:0000256" key="7">
    <source>
        <dbReference type="PROSITE-ProRule" id="PRU00169"/>
    </source>
</evidence>
<keyword evidence="5 8" id="KW-0238">DNA-binding</keyword>
<dbReference type="Gene3D" id="3.40.50.2300">
    <property type="match status" value="1"/>
</dbReference>
<feature type="domain" description="Response regulatory" evidence="9">
    <location>
        <begin position="4"/>
        <end position="117"/>
    </location>
</feature>
<feature type="DNA-binding region" description="OmpR/PhoB-type" evidence="8">
    <location>
        <begin position="135"/>
        <end position="234"/>
    </location>
</feature>
<organism evidence="11 12">
    <name type="scientific">Tumebacillus flagellatus</name>
    <dbReference type="NCBI Taxonomy" id="1157490"/>
    <lineage>
        <taxon>Bacteria</taxon>
        <taxon>Bacillati</taxon>
        <taxon>Bacillota</taxon>
        <taxon>Bacilli</taxon>
        <taxon>Bacillales</taxon>
        <taxon>Alicyclobacillaceae</taxon>
        <taxon>Tumebacillus</taxon>
    </lineage>
</organism>
<keyword evidence="6" id="KW-0804">Transcription</keyword>
<evidence type="ECO:0000256" key="2">
    <source>
        <dbReference type="ARBA" id="ARBA00022553"/>
    </source>
</evidence>
<evidence type="ECO:0000259" key="10">
    <source>
        <dbReference type="PROSITE" id="PS51755"/>
    </source>
</evidence>
<dbReference type="eggNOG" id="COG0745">
    <property type="taxonomic scope" value="Bacteria"/>
</dbReference>
<keyword evidence="3" id="KW-0902">Two-component regulatory system</keyword>
<comment type="subcellular location">
    <subcellularLocation>
        <location evidence="1">Cytoplasm</location>
    </subcellularLocation>
</comment>
<dbReference type="STRING" id="1157490.EL26_13350"/>
<dbReference type="SMART" id="SM00862">
    <property type="entry name" value="Trans_reg_C"/>
    <property type="match status" value="1"/>
</dbReference>
<evidence type="ECO:0000313" key="12">
    <source>
        <dbReference type="Proteomes" id="UP000027931"/>
    </source>
</evidence>
<keyword evidence="12" id="KW-1185">Reference proteome</keyword>
<protein>
    <submittedName>
        <fullName evidence="11">PhoP family transcriptional regulator</fullName>
    </submittedName>
</protein>
<dbReference type="CDD" id="cd00383">
    <property type="entry name" value="trans_reg_C"/>
    <property type="match status" value="1"/>
</dbReference>
<dbReference type="Proteomes" id="UP000027931">
    <property type="component" value="Unassembled WGS sequence"/>
</dbReference>
<evidence type="ECO:0000259" key="9">
    <source>
        <dbReference type="PROSITE" id="PS50110"/>
    </source>
</evidence>
<dbReference type="GO" id="GO:0032993">
    <property type="term" value="C:protein-DNA complex"/>
    <property type="evidence" value="ECO:0007669"/>
    <property type="project" value="TreeGrafter"/>
</dbReference>
<dbReference type="PANTHER" id="PTHR48111">
    <property type="entry name" value="REGULATOR OF RPOS"/>
    <property type="match status" value="1"/>
</dbReference>
<dbReference type="SMART" id="SM00448">
    <property type="entry name" value="REC"/>
    <property type="match status" value="1"/>
</dbReference>
<accession>A0A074LQW5</accession>
<dbReference type="InterPro" id="IPR036388">
    <property type="entry name" value="WH-like_DNA-bd_sf"/>
</dbReference>
<dbReference type="PROSITE" id="PS50110">
    <property type="entry name" value="RESPONSE_REGULATORY"/>
    <property type="match status" value="1"/>
</dbReference>
<comment type="caution">
    <text evidence="11">The sequence shown here is derived from an EMBL/GenBank/DDBJ whole genome shotgun (WGS) entry which is preliminary data.</text>
</comment>
<dbReference type="PANTHER" id="PTHR48111:SF40">
    <property type="entry name" value="PHOSPHATE REGULON TRANSCRIPTIONAL REGULATORY PROTEIN PHOB"/>
    <property type="match status" value="1"/>
</dbReference>
<dbReference type="GO" id="GO:0000156">
    <property type="term" value="F:phosphorelay response regulator activity"/>
    <property type="evidence" value="ECO:0007669"/>
    <property type="project" value="TreeGrafter"/>
</dbReference>
<keyword evidence="4" id="KW-0805">Transcription regulation</keyword>
<dbReference type="InterPro" id="IPR001867">
    <property type="entry name" value="OmpR/PhoB-type_DNA-bd"/>
</dbReference>
<dbReference type="SUPFAM" id="SSF46894">
    <property type="entry name" value="C-terminal effector domain of the bipartite response regulators"/>
    <property type="match status" value="1"/>
</dbReference>
<dbReference type="InterPro" id="IPR039420">
    <property type="entry name" value="WalR-like"/>
</dbReference>
<proteinExistence type="predicted"/>
<dbReference type="CDD" id="cd17574">
    <property type="entry name" value="REC_OmpR"/>
    <property type="match status" value="1"/>
</dbReference>
<keyword evidence="2 7" id="KW-0597">Phosphoprotein</keyword>
<evidence type="ECO:0000256" key="1">
    <source>
        <dbReference type="ARBA" id="ARBA00004496"/>
    </source>
</evidence>
<dbReference type="InterPro" id="IPR001789">
    <property type="entry name" value="Sig_transdc_resp-reg_receiver"/>
</dbReference>
<gene>
    <name evidence="11" type="ORF">EL26_13350</name>
</gene>
<dbReference type="GO" id="GO:0000976">
    <property type="term" value="F:transcription cis-regulatory region binding"/>
    <property type="evidence" value="ECO:0007669"/>
    <property type="project" value="TreeGrafter"/>
</dbReference>
<dbReference type="Gene3D" id="6.10.250.690">
    <property type="match status" value="1"/>
</dbReference>
<reference evidence="11 12" key="1">
    <citation type="journal article" date="2013" name="Int. J. Syst. Evol. Microbiol.">
        <title>Tumebacillus flagellatus sp. nov., an alpha-amylase/pullulanase-producing bacterium isolated from cassava wastewater.</title>
        <authorList>
            <person name="Wang Q."/>
            <person name="Xie N."/>
            <person name="Qin Y."/>
            <person name="Shen N."/>
            <person name="Zhu J."/>
            <person name="Mi H."/>
            <person name="Huang R."/>
        </authorList>
    </citation>
    <scope>NUCLEOTIDE SEQUENCE [LARGE SCALE GENOMIC DNA]</scope>
    <source>
        <strain evidence="11 12">GST4</strain>
    </source>
</reference>
<dbReference type="OrthoDB" id="2373414at2"/>
<dbReference type="GO" id="GO:0006355">
    <property type="term" value="P:regulation of DNA-templated transcription"/>
    <property type="evidence" value="ECO:0007669"/>
    <property type="project" value="InterPro"/>
</dbReference>
<dbReference type="SUPFAM" id="SSF52172">
    <property type="entry name" value="CheY-like"/>
    <property type="match status" value="1"/>
</dbReference>
<feature type="modified residue" description="4-aspartylphosphate" evidence="7">
    <location>
        <position position="53"/>
    </location>
</feature>
<name>A0A074LQW5_9BACL</name>
<dbReference type="InterPro" id="IPR016032">
    <property type="entry name" value="Sig_transdc_resp-reg_C-effctor"/>
</dbReference>
<dbReference type="PROSITE" id="PS51755">
    <property type="entry name" value="OMPR_PHOB"/>
    <property type="match status" value="1"/>
</dbReference>
<feature type="domain" description="OmpR/PhoB-type" evidence="10">
    <location>
        <begin position="135"/>
        <end position="234"/>
    </location>
</feature>
<evidence type="ECO:0000313" key="11">
    <source>
        <dbReference type="EMBL" id="KEO82885.1"/>
    </source>
</evidence>
<dbReference type="Pfam" id="PF00072">
    <property type="entry name" value="Response_reg"/>
    <property type="match status" value="1"/>
</dbReference>
<evidence type="ECO:0000256" key="5">
    <source>
        <dbReference type="ARBA" id="ARBA00023125"/>
    </source>
</evidence>
<dbReference type="Pfam" id="PF00486">
    <property type="entry name" value="Trans_reg_C"/>
    <property type="match status" value="1"/>
</dbReference>
<evidence type="ECO:0000256" key="8">
    <source>
        <dbReference type="PROSITE-ProRule" id="PRU01091"/>
    </source>
</evidence>
<dbReference type="AlphaFoldDB" id="A0A074LQW5"/>
<evidence type="ECO:0000256" key="3">
    <source>
        <dbReference type="ARBA" id="ARBA00023012"/>
    </source>
</evidence>
<dbReference type="FunFam" id="1.10.10.10:FF:000018">
    <property type="entry name" value="DNA-binding response regulator ResD"/>
    <property type="match status" value="1"/>
</dbReference>
<dbReference type="InterPro" id="IPR011006">
    <property type="entry name" value="CheY-like_superfamily"/>
</dbReference>
<evidence type="ECO:0000256" key="4">
    <source>
        <dbReference type="ARBA" id="ARBA00023015"/>
    </source>
</evidence>
<sequence length="240" mass="27327">MSDTVLVVEDEANIRDVCRRYLERDGYRVLLAADGEEGWATFAKQTPDLVVLDLMLPRLDGWELCERIRQQSDVPIIMLTARTEERDRLMGLTIGADDYLVKPFSPRELALRVGIILRRVKRGGAEGETAGKAETGLLEFTGLTIDPQTRRIWVQGEAVELTLKEFEVLHVMAKRPGQVFSRMQLLDLVWESEHSGDANAVTVLVSRLREKVEPNPTNPRYIHTVWGIGYRFEVHEESGR</sequence>
<dbReference type="FunFam" id="3.40.50.2300:FF:000001">
    <property type="entry name" value="DNA-binding response regulator PhoB"/>
    <property type="match status" value="1"/>
</dbReference>